<dbReference type="InterPro" id="IPR003591">
    <property type="entry name" value="Leu-rich_rpt_typical-subtyp"/>
</dbReference>
<feature type="compositionally biased region" description="Polar residues" evidence="4">
    <location>
        <begin position="476"/>
        <end position="486"/>
    </location>
</feature>
<evidence type="ECO:0000259" key="5">
    <source>
        <dbReference type="Pfam" id="PF20160"/>
    </source>
</evidence>
<evidence type="ECO:0000256" key="1">
    <source>
        <dbReference type="ARBA" id="ARBA00022614"/>
    </source>
</evidence>
<dbReference type="InterPro" id="IPR045344">
    <property type="entry name" value="C-JID"/>
</dbReference>
<keyword evidence="1" id="KW-0433">Leucine-rich repeat</keyword>
<feature type="domain" description="Disease resistance protein RPS4B/Roq1-like leucine-rich repeats" evidence="6">
    <location>
        <begin position="30"/>
        <end position="114"/>
    </location>
</feature>
<dbReference type="PANTHER" id="PTHR45752">
    <property type="entry name" value="LEUCINE-RICH REPEAT-CONTAINING"/>
    <property type="match status" value="1"/>
</dbReference>
<reference evidence="7" key="1">
    <citation type="journal article" date="2015" name="Int J Genomics">
        <title>Genome-Wide Identification and Characterization of the LRR-RLK Gene Family in Two Vernicia Species.</title>
        <authorList>
            <person name="Zhu H."/>
            <person name="Wang Y."/>
            <person name="Yin H."/>
            <person name="Gao M."/>
            <person name="Zhang Q."/>
            <person name="Chen Y."/>
        </authorList>
    </citation>
    <scope>NUCLEOTIDE SEQUENCE</scope>
</reference>
<evidence type="ECO:0000256" key="4">
    <source>
        <dbReference type="SAM" id="MobiDB-lite"/>
    </source>
</evidence>
<name>A0A127AUA3_VERFO</name>
<dbReference type="Pfam" id="PF20160">
    <property type="entry name" value="C-JID"/>
    <property type="match status" value="1"/>
</dbReference>
<feature type="domain" description="Disease resistance protein RPS4B/Roq1-like leucine-rich repeats" evidence="6">
    <location>
        <begin position="133"/>
        <end position="258"/>
    </location>
</feature>
<dbReference type="InterPro" id="IPR050715">
    <property type="entry name" value="LRR-SigEffector_domain"/>
</dbReference>
<evidence type="ECO:0000313" key="7">
    <source>
        <dbReference type="EMBL" id="AMM42746.1"/>
    </source>
</evidence>
<keyword evidence="3" id="KW-0611">Plant defense</keyword>
<protein>
    <submittedName>
        <fullName evidence="7">LRR-RLK</fullName>
    </submittedName>
</protein>
<proteinExistence type="evidence at transcript level"/>
<keyword evidence="2" id="KW-0677">Repeat</keyword>
<evidence type="ECO:0000256" key="2">
    <source>
        <dbReference type="ARBA" id="ARBA00022737"/>
    </source>
</evidence>
<feature type="region of interest" description="Disordered" evidence="4">
    <location>
        <begin position="476"/>
        <end position="532"/>
    </location>
</feature>
<dbReference type="Gene3D" id="3.80.10.10">
    <property type="entry name" value="Ribonuclease Inhibitor"/>
    <property type="match status" value="2"/>
</dbReference>
<accession>A0A127AUA3</accession>
<feature type="compositionally biased region" description="Basic and acidic residues" evidence="4">
    <location>
        <begin position="487"/>
        <end position="502"/>
    </location>
</feature>
<dbReference type="InterPro" id="IPR058546">
    <property type="entry name" value="RPS4B/Roq1-like_LRR"/>
</dbReference>
<dbReference type="PROSITE" id="PS51450">
    <property type="entry name" value="LRR"/>
    <property type="match status" value="1"/>
</dbReference>
<dbReference type="SUPFAM" id="SSF52058">
    <property type="entry name" value="L domain-like"/>
    <property type="match status" value="1"/>
</dbReference>
<dbReference type="SMART" id="SM00369">
    <property type="entry name" value="LRR_TYP"/>
    <property type="match status" value="3"/>
</dbReference>
<evidence type="ECO:0000259" key="6">
    <source>
        <dbReference type="Pfam" id="PF23286"/>
    </source>
</evidence>
<feature type="compositionally biased region" description="Basic and acidic residues" evidence="4">
    <location>
        <begin position="523"/>
        <end position="532"/>
    </location>
</feature>
<dbReference type="EMBL" id="KT805488">
    <property type="protein sequence ID" value="AMM42746.1"/>
    <property type="molecule type" value="mRNA"/>
</dbReference>
<dbReference type="InterPro" id="IPR001611">
    <property type="entry name" value="Leu-rich_rpt"/>
</dbReference>
<dbReference type="PANTHER" id="PTHR45752:SF195">
    <property type="entry name" value="LEUCINE-RICH REPEAT (LRR) FAMILY PROTEIN-RELATED"/>
    <property type="match status" value="1"/>
</dbReference>
<organism evidence="7">
    <name type="scientific">Vernicia fordii</name>
    <name type="common">Tung</name>
    <name type="synonym">Aleurites fordii</name>
    <dbReference type="NCBI Taxonomy" id="73154"/>
    <lineage>
        <taxon>Eukaryota</taxon>
        <taxon>Viridiplantae</taxon>
        <taxon>Streptophyta</taxon>
        <taxon>Embryophyta</taxon>
        <taxon>Tracheophyta</taxon>
        <taxon>Spermatophyta</taxon>
        <taxon>Magnoliopsida</taxon>
        <taxon>eudicotyledons</taxon>
        <taxon>Gunneridae</taxon>
        <taxon>Pentapetalae</taxon>
        <taxon>rosids</taxon>
        <taxon>fabids</taxon>
        <taxon>Malpighiales</taxon>
        <taxon>Euphorbiaceae</taxon>
        <taxon>Crotonoideae</taxon>
        <taxon>Aleuritideae</taxon>
        <taxon>Vernicia</taxon>
    </lineage>
</organism>
<feature type="domain" description="C-JID" evidence="5">
    <location>
        <begin position="323"/>
        <end position="461"/>
    </location>
</feature>
<feature type="non-terminal residue" evidence="7">
    <location>
        <position position="1"/>
    </location>
</feature>
<sequence length="532" mass="60207">FPEIAWNLKELYVDGTAIEEVPSSIERFSRLDTLNMKDCVRLESLPDNICKLKSLRNFFLGGTAIKELPQSIENLSGLTLLYLKECKNLVSLPNGICNLKFLRHLALFGCSKLENLPTDLGKLDLLELEADETAINQLPSSIMCLNGLTELSFCGCKGQDSANFPLPPLSALSSLRNLYLRDCNLLEFPADVACLTSLETLSLGGNNFKSIPVSIKQLVELRRLDLSYCKRLQSIPELPPHLKYFGAHGCTSLERVSRTLAVFPEWLDSCNRHIFLFTNCSSLDQNARSNIMEDAKRKIQLMATACHKLYWGFYPTPSVTFGFPGSDIPEWFSYQSSGTSVTIKLPPRWHYPKFLGFAFCVVVAFSEYCDDLFFSFRCESDYQDLYCYLDGWYHVQKGKPGFDGSDHLFFLYDHSLYLMATKGEEGENEASFRFYPVDEDRKPLHSCTVKKCGVHLLFPYEEKICSSRLIQGHTSQNIDAINQDSGKSMEEGTKTKRYRNEDSYDGAEPSRCGIGSSNEEGDRDSKRFKGIN</sequence>
<dbReference type="InterPro" id="IPR032675">
    <property type="entry name" value="LRR_dom_sf"/>
</dbReference>
<dbReference type="Pfam" id="PF23286">
    <property type="entry name" value="LRR_13"/>
    <property type="match status" value="2"/>
</dbReference>
<evidence type="ECO:0000256" key="3">
    <source>
        <dbReference type="ARBA" id="ARBA00022821"/>
    </source>
</evidence>
<dbReference type="AlphaFoldDB" id="A0A127AUA3"/>